<organism evidence="3 4">
    <name type="scientific">Terfezia boudieri ATCC MYA-4762</name>
    <dbReference type="NCBI Taxonomy" id="1051890"/>
    <lineage>
        <taxon>Eukaryota</taxon>
        <taxon>Fungi</taxon>
        <taxon>Dikarya</taxon>
        <taxon>Ascomycota</taxon>
        <taxon>Pezizomycotina</taxon>
        <taxon>Pezizomycetes</taxon>
        <taxon>Pezizales</taxon>
        <taxon>Pezizaceae</taxon>
        <taxon>Terfezia</taxon>
    </lineage>
</organism>
<dbReference type="EMBL" id="ML121552">
    <property type="protein sequence ID" value="RPB22385.1"/>
    <property type="molecule type" value="Genomic_DNA"/>
</dbReference>
<keyword evidence="4" id="KW-1185">Reference proteome</keyword>
<feature type="region of interest" description="Disordered" evidence="2">
    <location>
        <begin position="328"/>
        <end position="348"/>
    </location>
</feature>
<reference evidence="3 4" key="1">
    <citation type="journal article" date="2018" name="Nat. Ecol. Evol.">
        <title>Pezizomycetes genomes reveal the molecular basis of ectomycorrhizal truffle lifestyle.</title>
        <authorList>
            <person name="Murat C."/>
            <person name="Payen T."/>
            <person name="Noel B."/>
            <person name="Kuo A."/>
            <person name="Morin E."/>
            <person name="Chen J."/>
            <person name="Kohler A."/>
            <person name="Krizsan K."/>
            <person name="Balestrini R."/>
            <person name="Da Silva C."/>
            <person name="Montanini B."/>
            <person name="Hainaut M."/>
            <person name="Levati E."/>
            <person name="Barry K.W."/>
            <person name="Belfiori B."/>
            <person name="Cichocki N."/>
            <person name="Clum A."/>
            <person name="Dockter R.B."/>
            <person name="Fauchery L."/>
            <person name="Guy J."/>
            <person name="Iotti M."/>
            <person name="Le Tacon F."/>
            <person name="Lindquist E.A."/>
            <person name="Lipzen A."/>
            <person name="Malagnac F."/>
            <person name="Mello A."/>
            <person name="Molinier V."/>
            <person name="Miyauchi S."/>
            <person name="Poulain J."/>
            <person name="Riccioni C."/>
            <person name="Rubini A."/>
            <person name="Sitrit Y."/>
            <person name="Splivallo R."/>
            <person name="Traeger S."/>
            <person name="Wang M."/>
            <person name="Zifcakova L."/>
            <person name="Wipf D."/>
            <person name="Zambonelli A."/>
            <person name="Paolocci F."/>
            <person name="Nowrousian M."/>
            <person name="Ottonello S."/>
            <person name="Baldrian P."/>
            <person name="Spatafora J.W."/>
            <person name="Henrissat B."/>
            <person name="Nagy L.G."/>
            <person name="Aury J.M."/>
            <person name="Wincker P."/>
            <person name="Grigoriev I.V."/>
            <person name="Bonfante P."/>
            <person name="Martin F.M."/>
        </authorList>
    </citation>
    <scope>NUCLEOTIDE SEQUENCE [LARGE SCALE GENOMIC DNA]</scope>
    <source>
        <strain evidence="3 4">ATCC MYA-4762</strain>
    </source>
</reference>
<accession>A0A3N4LWG8</accession>
<dbReference type="OrthoDB" id="194358at2759"/>
<dbReference type="InParanoid" id="A0A3N4LWG8"/>
<evidence type="ECO:0000256" key="2">
    <source>
        <dbReference type="SAM" id="MobiDB-lite"/>
    </source>
</evidence>
<evidence type="ECO:0000256" key="1">
    <source>
        <dbReference type="SAM" id="Coils"/>
    </source>
</evidence>
<dbReference type="Proteomes" id="UP000267821">
    <property type="component" value="Unassembled WGS sequence"/>
</dbReference>
<name>A0A3N4LWG8_9PEZI</name>
<protein>
    <submittedName>
        <fullName evidence="3">Uncharacterized protein</fullName>
    </submittedName>
</protein>
<feature type="coiled-coil region" evidence="1">
    <location>
        <begin position="459"/>
        <end position="490"/>
    </location>
</feature>
<feature type="compositionally biased region" description="Low complexity" evidence="2">
    <location>
        <begin position="328"/>
        <end position="343"/>
    </location>
</feature>
<feature type="region of interest" description="Disordered" evidence="2">
    <location>
        <begin position="1"/>
        <end position="48"/>
    </location>
</feature>
<evidence type="ECO:0000313" key="3">
    <source>
        <dbReference type="EMBL" id="RPB22385.1"/>
    </source>
</evidence>
<gene>
    <name evidence="3" type="ORF">L211DRAFT_336156</name>
</gene>
<keyword evidence="1" id="KW-0175">Coiled coil</keyword>
<proteinExistence type="predicted"/>
<sequence length="647" mass="72334">MSPSSVSTTAAATIPSALPSPRLAPPVDNYASSIASNPRASVSQSDLHSDLRELRAKAKRWTRWSRNPLSEQLQYGDGGEEPTGSAAETAVDVDLHDVVERALYNFKIPFEALSPEWASTSHKEQPLSQSLEDIRPRIESNLDRIGSYQRGHEGAAGKSSTTSTSATSHWEFTKANILALQKIDAWLQKSEHPLCSDVRSWLWRGVHIIIEFLTSPDNNVAGGLWTLEQFCQALQELSVVLPSSLYRVPSREILHEKQVQAVTGFIYADVLELIVSVVRDVILSGQPEQSSSGGGIRQAIMGKTREHHHHFTRWNQGARMSINTNVPATGGSAPTSPTSSIATKKQPSLPEWKNSLRTVLEQVGYHSKLLQRELSHLQVREKSARFREITQLFDKIEEAEDTEKECRRCLREVEQLMGNTTSDSMHPNRRRSDSSQSSEELPLSGVTIRAGGSGLDEHLAELEEKRVELVRKYKTARQEKEAACAKLYEEAGHIRCDVCTYTAFEDSGPKGTQDHEVVFSSNLREFSSFIGGEGIGNSESDHSEDSEVTSQRKALFKLYVTNDSTIDSLKDANPRFLLNRRGRKALDEDPNLWSFARMPGHINPNWRFIKTSLPNLEKGFGSEARRYAMEARDETCRTFPFSIFALD</sequence>
<dbReference type="AlphaFoldDB" id="A0A3N4LWG8"/>
<feature type="region of interest" description="Disordered" evidence="2">
    <location>
        <begin position="417"/>
        <end position="450"/>
    </location>
</feature>
<feature type="compositionally biased region" description="Polar residues" evidence="2">
    <location>
        <begin position="30"/>
        <end position="46"/>
    </location>
</feature>
<evidence type="ECO:0000313" key="4">
    <source>
        <dbReference type="Proteomes" id="UP000267821"/>
    </source>
</evidence>
<feature type="compositionally biased region" description="Low complexity" evidence="2">
    <location>
        <begin position="1"/>
        <end position="21"/>
    </location>
</feature>